<dbReference type="PANTHER" id="PTHR47331:SF1">
    <property type="entry name" value="GAG-LIKE PROTEIN"/>
    <property type="match status" value="1"/>
</dbReference>
<keyword evidence="2" id="KW-1185">Reference proteome</keyword>
<comment type="caution">
    <text evidence="1">The sequence shown here is derived from an EMBL/GenBank/DDBJ whole genome shotgun (WGS) entry which is preliminary data.</text>
</comment>
<protein>
    <submittedName>
        <fullName evidence="1">Uncharacterized protein</fullName>
    </submittedName>
</protein>
<name>A0A8S1A838_ARCPL</name>
<sequence>MAPTDVNVQLKTLYAKRDRIFSRMQGISNRVGNLESLSAQETFLSEVETVDDLRTEFENVLDKIAISSATPSNLEQFLDKFACSVAALKNLKVDDLADFVFIYIALKKLDQDTARAFESFKRTCPMPTFDDLSSFVREHIKILERTSLVKHGATKKTFEQKMDTAPKLSKSSTTHAYVNAASSPQQSSCSLCNSKHDHLYKCSVFHNRKPSDRFKFVKANNLCINCLGAGHRLSACRSNSLCKKCNSKHHTLLCFRDTSVNNHHSNSFDTRAHAAAAAAAPVTSGQVRPHASVALDSSARTDDVTLCALSDNKRKHFSWPLLRFYSRPRASLLLILVVMNTAYALY</sequence>
<dbReference type="PANTHER" id="PTHR47331">
    <property type="entry name" value="PHD-TYPE DOMAIN-CONTAINING PROTEIN"/>
    <property type="match status" value="1"/>
</dbReference>
<organism evidence="1 2">
    <name type="scientific">Arctia plantaginis</name>
    <name type="common">Wood tiger moth</name>
    <name type="synonym">Phalaena plantaginis</name>
    <dbReference type="NCBI Taxonomy" id="874455"/>
    <lineage>
        <taxon>Eukaryota</taxon>
        <taxon>Metazoa</taxon>
        <taxon>Ecdysozoa</taxon>
        <taxon>Arthropoda</taxon>
        <taxon>Hexapoda</taxon>
        <taxon>Insecta</taxon>
        <taxon>Pterygota</taxon>
        <taxon>Neoptera</taxon>
        <taxon>Endopterygota</taxon>
        <taxon>Lepidoptera</taxon>
        <taxon>Glossata</taxon>
        <taxon>Ditrysia</taxon>
        <taxon>Noctuoidea</taxon>
        <taxon>Erebidae</taxon>
        <taxon>Arctiinae</taxon>
        <taxon>Arctia</taxon>
    </lineage>
</organism>
<accession>A0A8S1A838</accession>
<reference evidence="1 2" key="1">
    <citation type="submission" date="2020-04" db="EMBL/GenBank/DDBJ databases">
        <authorList>
            <person name="Wallbank WR R."/>
            <person name="Pardo Diaz C."/>
            <person name="Kozak K."/>
            <person name="Martin S."/>
            <person name="Jiggins C."/>
            <person name="Moest M."/>
            <person name="Warren A I."/>
            <person name="Byers J.R.P. K."/>
            <person name="Montejo-Kovacevich G."/>
            <person name="Yen C E."/>
        </authorList>
    </citation>
    <scope>NUCLEOTIDE SEQUENCE [LARGE SCALE GENOMIC DNA]</scope>
</reference>
<proteinExistence type="predicted"/>
<evidence type="ECO:0000313" key="2">
    <source>
        <dbReference type="Proteomes" id="UP000494106"/>
    </source>
</evidence>
<dbReference type="AlphaFoldDB" id="A0A8S1A838"/>
<evidence type="ECO:0000313" key="1">
    <source>
        <dbReference type="EMBL" id="CAB3240781.1"/>
    </source>
</evidence>
<gene>
    <name evidence="1" type="ORF">APLA_LOCUS8375</name>
</gene>
<dbReference type="OrthoDB" id="8194935at2759"/>
<dbReference type="Proteomes" id="UP000494106">
    <property type="component" value="Unassembled WGS sequence"/>
</dbReference>
<dbReference type="EMBL" id="CADEBC010000506">
    <property type="protein sequence ID" value="CAB3240781.1"/>
    <property type="molecule type" value="Genomic_DNA"/>
</dbReference>